<evidence type="ECO:0000313" key="2">
    <source>
        <dbReference type="Proteomes" id="UP001331761"/>
    </source>
</evidence>
<protein>
    <submittedName>
        <fullName evidence="1">Uncharacterized protein</fullName>
    </submittedName>
</protein>
<accession>A0AAN8EVN7</accession>
<sequence length="116" mass="13312">EWINNLIVKNNGLEIDGIRYYLNDNRLPPESTFYFTDSLLLDSVPIFVVEEKSVKNWRPDYPDRTQALTKISHRCDIGQRACGLKCCFEETDIVQKGFLELANAGNLSEASTYTFN</sequence>
<dbReference type="AlphaFoldDB" id="A0AAN8EVN7"/>
<feature type="non-terminal residue" evidence="1">
    <location>
        <position position="1"/>
    </location>
</feature>
<dbReference type="EMBL" id="WIXE01025565">
    <property type="protein sequence ID" value="KAK5964614.1"/>
    <property type="molecule type" value="Genomic_DNA"/>
</dbReference>
<feature type="non-terminal residue" evidence="1">
    <location>
        <position position="116"/>
    </location>
</feature>
<reference evidence="1 2" key="1">
    <citation type="submission" date="2019-10" db="EMBL/GenBank/DDBJ databases">
        <title>Assembly and Annotation for the nematode Trichostrongylus colubriformis.</title>
        <authorList>
            <person name="Martin J."/>
        </authorList>
    </citation>
    <scope>NUCLEOTIDE SEQUENCE [LARGE SCALE GENOMIC DNA]</scope>
    <source>
        <strain evidence="1">G859</strain>
        <tissue evidence="1">Whole worm</tissue>
    </source>
</reference>
<organism evidence="1 2">
    <name type="scientific">Trichostrongylus colubriformis</name>
    <name type="common">Black scour worm</name>
    <dbReference type="NCBI Taxonomy" id="6319"/>
    <lineage>
        <taxon>Eukaryota</taxon>
        <taxon>Metazoa</taxon>
        <taxon>Ecdysozoa</taxon>
        <taxon>Nematoda</taxon>
        <taxon>Chromadorea</taxon>
        <taxon>Rhabditida</taxon>
        <taxon>Rhabditina</taxon>
        <taxon>Rhabditomorpha</taxon>
        <taxon>Strongyloidea</taxon>
        <taxon>Trichostrongylidae</taxon>
        <taxon>Trichostrongylus</taxon>
    </lineage>
</organism>
<comment type="caution">
    <text evidence="1">The sequence shown here is derived from an EMBL/GenBank/DDBJ whole genome shotgun (WGS) entry which is preliminary data.</text>
</comment>
<evidence type="ECO:0000313" key="1">
    <source>
        <dbReference type="EMBL" id="KAK5964614.1"/>
    </source>
</evidence>
<gene>
    <name evidence="1" type="ORF">GCK32_020017</name>
</gene>
<dbReference type="Proteomes" id="UP001331761">
    <property type="component" value="Unassembled WGS sequence"/>
</dbReference>
<name>A0AAN8EVN7_TRICO</name>
<keyword evidence="2" id="KW-1185">Reference proteome</keyword>
<proteinExistence type="predicted"/>